<protein>
    <recommendedName>
        <fullName evidence="4">ABC-2 family transporter protein</fullName>
    </recommendedName>
</protein>
<reference evidence="2 3" key="1">
    <citation type="submission" date="2012-01" db="EMBL/GenBank/DDBJ databases">
        <title>Improved High-Quality Draft sequence of Saccharomonospora xinjiangensis XJ-54.</title>
        <authorList>
            <consortium name="US DOE Joint Genome Institute"/>
            <person name="Lucas S."/>
            <person name="Han J."/>
            <person name="Lapidus A."/>
            <person name="Cheng J.-F."/>
            <person name="Goodwin L."/>
            <person name="Pitluck S."/>
            <person name="Peters L."/>
            <person name="Mikhailova N."/>
            <person name="Teshima H."/>
            <person name="Detter J.C."/>
            <person name="Han C."/>
            <person name="Tapia R."/>
            <person name="Land M."/>
            <person name="Hauser L."/>
            <person name="Kyrpides N."/>
            <person name="Ivanova N."/>
            <person name="Pagani I."/>
            <person name="Brambilla E.-M."/>
            <person name="Klenk H.-P."/>
            <person name="Woyke T."/>
        </authorList>
    </citation>
    <scope>NUCLEOTIDE SEQUENCE [LARGE SCALE GENOMIC DNA]</scope>
    <source>
        <strain evidence="2 3">XJ-54</strain>
    </source>
</reference>
<dbReference type="STRING" id="882086.SacxiDRAFT_0055"/>
<evidence type="ECO:0000313" key="3">
    <source>
        <dbReference type="Proteomes" id="UP000004691"/>
    </source>
</evidence>
<evidence type="ECO:0000256" key="1">
    <source>
        <dbReference type="SAM" id="Phobius"/>
    </source>
</evidence>
<feature type="transmembrane region" description="Helical" evidence="1">
    <location>
        <begin position="62"/>
        <end position="82"/>
    </location>
</feature>
<dbReference type="Proteomes" id="UP000004691">
    <property type="component" value="Unassembled WGS sequence"/>
</dbReference>
<dbReference type="AlphaFoldDB" id="I0UWT7"/>
<accession>I0UWT7</accession>
<evidence type="ECO:0000313" key="2">
    <source>
        <dbReference type="EMBL" id="EID52340.1"/>
    </source>
</evidence>
<feature type="transmembrane region" description="Helical" evidence="1">
    <location>
        <begin position="163"/>
        <end position="181"/>
    </location>
</feature>
<proteinExistence type="predicted"/>
<sequence length="263" mass="26713">MMSPRVLSAELRKTAALPAALVAVGVVVVGSIAITVLNSFSVRNAIRSGRSELIASTSPVEVVFSVVPIGTVGAVVLGVVAVSSEYTANSSDAGGGRQITATLAATPRRLAVLAAKAHSVVLIVFATAVVTIPACLAVAHLVVGEAAPAADDLAEMVARSVGAALYWTLTGLIAVAVTVLTRNGIVPLVVLVANSSLLSVSLLLSNLIPLARYLPDLAGIRLFARDSIALDHPLDPLTGGLVMAAWAMGALVVSAVVFTRRDA</sequence>
<name>I0UWT7_9PSEU</name>
<keyword evidence="1" id="KW-0472">Membrane</keyword>
<organism evidence="2 3">
    <name type="scientific">Saccharomonospora xinjiangensis XJ-54</name>
    <dbReference type="NCBI Taxonomy" id="882086"/>
    <lineage>
        <taxon>Bacteria</taxon>
        <taxon>Bacillati</taxon>
        <taxon>Actinomycetota</taxon>
        <taxon>Actinomycetes</taxon>
        <taxon>Pseudonocardiales</taxon>
        <taxon>Pseudonocardiaceae</taxon>
        <taxon>Saccharomonospora</taxon>
    </lineage>
</organism>
<keyword evidence="1" id="KW-1133">Transmembrane helix</keyword>
<dbReference type="RefSeq" id="WP_006236430.1">
    <property type="nucleotide sequence ID" value="NZ_JH636049.1"/>
</dbReference>
<evidence type="ECO:0008006" key="4">
    <source>
        <dbReference type="Google" id="ProtNLM"/>
    </source>
</evidence>
<feature type="transmembrane region" description="Helical" evidence="1">
    <location>
        <begin position="20"/>
        <end position="42"/>
    </location>
</feature>
<keyword evidence="1" id="KW-0812">Transmembrane</keyword>
<gene>
    <name evidence="2" type="ORF">SacxiDRAFT_0055</name>
</gene>
<feature type="transmembrane region" description="Helical" evidence="1">
    <location>
        <begin position="237"/>
        <end position="258"/>
    </location>
</feature>
<dbReference type="eggNOG" id="ENOG50324YP">
    <property type="taxonomic scope" value="Bacteria"/>
</dbReference>
<feature type="transmembrane region" description="Helical" evidence="1">
    <location>
        <begin position="188"/>
        <end position="208"/>
    </location>
</feature>
<keyword evidence="3" id="KW-1185">Reference proteome</keyword>
<feature type="transmembrane region" description="Helical" evidence="1">
    <location>
        <begin position="119"/>
        <end position="143"/>
    </location>
</feature>
<dbReference type="OrthoDB" id="3294220at2"/>
<dbReference type="EMBL" id="JH636049">
    <property type="protein sequence ID" value="EID52340.1"/>
    <property type="molecule type" value="Genomic_DNA"/>
</dbReference>
<dbReference type="HOGENOM" id="CLU_051674_4_0_11"/>